<dbReference type="GO" id="GO:0043190">
    <property type="term" value="C:ATP-binding cassette (ABC) transporter complex"/>
    <property type="evidence" value="ECO:0007669"/>
    <property type="project" value="InterPro"/>
</dbReference>
<evidence type="ECO:0000256" key="1">
    <source>
        <dbReference type="ARBA" id="ARBA00005695"/>
    </source>
</evidence>
<dbReference type="PROSITE" id="PS01040">
    <property type="entry name" value="SBP_BACTERIAL_5"/>
    <property type="match status" value="1"/>
</dbReference>
<dbReference type="GO" id="GO:1904680">
    <property type="term" value="F:peptide transmembrane transporter activity"/>
    <property type="evidence" value="ECO:0007669"/>
    <property type="project" value="TreeGrafter"/>
</dbReference>
<dbReference type="PANTHER" id="PTHR30290">
    <property type="entry name" value="PERIPLASMIC BINDING COMPONENT OF ABC TRANSPORTER"/>
    <property type="match status" value="1"/>
</dbReference>
<organism evidence="5 6">
    <name type="scientific">Desulfuromusa kysingii</name>
    <dbReference type="NCBI Taxonomy" id="37625"/>
    <lineage>
        <taxon>Bacteria</taxon>
        <taxon>Pseudomonadati</taxon>
        <taxon>Thermodesulfobacteriota</taxon>
        <taxon>Desulfuromonadia</taxon>
        <taxon>Desulfuromonadales</taxon>
        <taxon>Geopsychrobacteraceae</taxon>
        <taxon>Desulfuromusa</taxon>
    </lineage>
</organism>
<evidence type="ECO:0000256" key="3">
    <source>
        <dbReference type="ARBA" id="ARBA00022729"/>
    </source>
</evidence>
<dbReference type="Pfam" id="PF00496">
    <property type="entry name" value="SBP_bac_5"/>
    <property type="match status" value="1"/>
</dbReference>
<comment type="similarity">
    <text evidence="1">Belongs to the bacterial solute-binding protein 5 family.</text>
</comment>
<reference evidence="5 6" key="1">
    <citation type="submission" date="2016-10" db="EMBL/GenBank/DDBJ databases">
        <authorList>
            <person name="de Groot N.N."/>
        </authorList>
    </citation>
    <scope>NUCLEOTIDE SEQUENCE [LARGE SCALE GENOMIC DNA]</scope>
    <source>
        <strain evidence="5 6">DSM 7343</strain>
    </source>
</reference>
<dbReference type="RefSeq" id="WP_092344154.1">
    <property type="nucleotide sequence ID" value="NZ_FNQN01000001.1"/>
</dbReference>
<dbReference type="GO" id="GO:0015833">
    <property type="term" value="P:peptide transport"/>
    <property type="evidence" value="ECO:0007669"/>
    <property type="project" value="TreeGrafter"/>
</dbReference>
<dbReference type="STRING" id="37625.SAMN05660420_00293"/>
<evidence type="ECO:0000313" key="5">
    <source>
        <dbReference type="EMBL" id="SDZ78467.1"/>
    </source>
</evidence>
<dbReference type="SUPFAM" id="SSF53850">
    <property type="entry name" value="Periplasmic binding protein-like II"/>
    <property type="match status" value="1"/>
</dbReference>
<accession>A0A1H3VUL5</accession>
<dbReference type="InterPro" id="IPR023765">
    <property type="entry name" value="SBP_5_CS"/>
</dbReference>
<protein>
    <submittedName>
        <fullName evidence="5">Peptide/nickel transport system substrate-binding protein</fullName>
    </submittedName>
</protein>
<dbReference type="PIRSF" id="PIRSF002741">
    <property type="entry name" value="MppA"/>
    <property type="match status" value="1"/>
</dbReference>
<dbReference type="Gene3D" id="3.90.76.10">
    <property type="entry name" value="Dipeptide-binding Protein, Domain 1"/>
    <property type="match status" value="1"/>
</dbReference>
<keyword evidence="6" id="KW-1185">Reference proteome</keyword>
<evidence type="ECO:0000313" key="6">
    <source>
        <dbReference type="Proteomes" id="UP000199409"/>
    </source>
</evidence>
<evidence type="ECO:0000256" key="2">
    <source>
        <dbReference type="ARBA" id="ARBA00022448"/>
    </source>
</evidence>
<evidence type="ECO:0000259" key="4">
    <source>
        <dbReference type="Pfam" id="PF00496"/>
    </source>
</evidence>
<keyword evidence="3" id="KW-0732">Signal</keyword>
<dbReference type="OrthoDB" id="5469165at2"/>
<dbReference type="Proteomes" id="UP000199409">
    <property type="component" value="Unassembled WGS sequence"/>
</dbReference>
<dbReference type="Gene3D" id="3.10.105.10">
    <property type="entry name" value="Dipeptide-binding Protein, Domain 3"/>
    <property type="match status" value="1"/>
</dbReference>
<dbReference type="EMBL" id="FNQN01000001">
    <property type="protein sequence ID" value="SDZ78467.1"/>
    <property type="molecule type" value="Genomic_DNA"/>
</dbReference>
<dbReference type="InterPro" id="IPR030678">
    <property type="entry name" value="Peptide/Ni-bd"/>
</dbReference>
<dbReference type="PANTHER" id="PTHR30290:SF9">
    <property type="entry name" value="OLIGOPEPTIDE-BINDING PROTEIN APPA"/>
    <property type="match status" value="1"/>
</dbReference>
<dbReference type="InterPro" id="IPR039424">
    <property type="entry name" value="SBP_5"/>
</dbReference>
<dbReference type="AlphaFoldDB" id="A0A1H3VUL5"/>
<dbReference type="Gene3D" id="3.40.190.10">
    <property type="entry name" value="Periplasmic binding protein-like II"/>
    <property type="match status" value="1"/>
</dbReference>
<dbReference type="CDD" id="cd00995">
    <property type="entry name" value="PBP2_NikA_DppA_OppA_like"/>
    <property type="match status" value="1"/>
</dbReference>
<dbReference type="GO" id="GO:0030288">
    <property type="term" value="C:outer membrane-bounded periplasmic space"/>
    <property type="evidence" value="ECO:0007669"/>
    <property type="project" value="UniProtKB-ARBA"/>
</dbReference>
<sequence>MRKIAIILATLLLTTTILVNGAAAEKILRIGIAKEPASLNPVFIHGVYGESVAGNIFDTLVSFKESAKEAAPLLAESWTISKDGKVYTFKLRKGIKFHNGDNFTASDVKFTLEAIMDEKNASPSAQFFKPVQTIETPDDFTVVITLTDPYAPFLLALGSHTAGIMPKAATMAMGMDKFDRAPIGTGPFKFAEWSPDDKIVLTKNNDYFVATPNIDKVIFRPIPKPETMAAELLSGGLDVGSELLPQDVSRMQEEGLSVKSVPGLTSRYLGFNAKRKPFSDLRFRQAVYHAIPFDQAIPGIFRNDGDRAYSWIPVGVLGDDVDYMKKHTLPYNPAQAKALFAELRNEGILPENFEFTIYSPQDPQRKKIATVVSTQLRQYGITVKVETPEWATLFPMLKAGQCDMYAMGWGSVPDPDRWTYKIFIPESNMNFSQYSDPMVTEALKKGRTISDPVLRAKLYQTAMRKALVEDYIHIPIAFLKTTIVTSTKVQGLDPSPQRYIHLVTAKRNVDIK</sequence>
<dbReference type="InterPro" id="IPR000914">
    <property type="entry name" value="SBP_5_dom"/>
</dbReference>
<proteinExistence type="inferred from homology"/>
<keyword evidence="2" id="KW-0813">Transport</keyword>
<gene>
    <name evidence="5" type="ORF">SAMN05660420_00293</name>
</gene>
<name>A0A1H3VUL5_9BACT</name>
<feature type="domain" description="Solute-binding protein family 5" evidence="4">
    <location>
        <begin position="71"/>
        <end position="422"/>
    </location>
</feature>